<dbReference type="Gene3D" id="2.40.50.100">
    <property type="match status" value="1"/>
</dbReference>
<feature type="domain" description="Multidrug resistance protein MdtA-like beta-barrel" evidence="6">
    <location>
        <begin position="209"/>
        <end position="297"/>
    </location>
</feature>
<evidence type="ECO:0000256" key="1">
    <source>
        <dbReference type="ARBA" id="ARBA00004196"/>
    </source>
</evidence>
<comment type="subcellular location">
    <subcellularLocation>
        <location evidence="1">Cell envelope</location>
    </subcellularLocation>
</comment>
<evidence type="ECO:0000259" key="4">
    <source>
        <dbReference type="Pfam" id="PF25876"/>
    </source>
</evidence>
<comment type="similarity">
    <text evidence="2">Belongs to the membrane fusion protein (MFP) (TC 8.A.1) family.</text>
</comment>
<dbReference type="Proteomes" id="UP000604737">
    <property type="component" value="Unassembled WGS sequence"/>
</dbReference>
<evidence type="ECO:0000256" key="2">
    <source>
        <dbReference type="ARBA" id="ARBA00009477"/>
    </source>
</evidence>
<dbReference type="InterPro" id="IPR058626">
    <property type="entry name" value="MdtA-like_b-barrel"/>
</dbReference>
<dbReference type="Pfam" id="PF25876">
    <property type="entry name" value="HH_MFP_RND"/>
    <property type="match status" value="1"/>
</dbReference>
<proteinExistence type="inferred from homology"/>
<dbReference type="InterPro" id="IPR006143">
    <property type="entry name" value="RND_pump_MFP"/>
</dbReference>
<dbReference type="EMBL" id="BMYO01000003">
    <property type="protein sequence ID" value="GHD60473.1"/>
    <property type="molecule type" value="Genomic_DNA"/>
</dbReference>
<keyword evidence="9" id="KW-1185">Reference proteome</keyword>
<dbReference type="InterPro" id="IPR058625">
    <property type="entry name" value="MdtA-like_BSH"/>
</dbReference>
<dbReference type="InterPro" id="IPR058624">
    <property type="entry name" value="MdtA-like_HH"/>
</dbReference>
<dbReference type="Gene3D" id="2.40.30.170">
    <property type="match status" value="1"/>
</dbReference>
<dbReference type="SUPFAM" id="SSF111369">
    <property type="entry name" value="HlyD-like secretion proteins"/>
    <property type="match status" value="1"/>
</dbReference>
<dbReference type="InterPro" id="IPR058627">
    <property type="entry name" value="MdtA-like_C"/>
</dbReference>
<evidence type="ECO:0000313" key="9">
    <source>
        <dbReference type="Proteomes" id="UP000604737"/>
    </source>
</evidence>
<sequence length="387" mass="41278">MPSRRFQAIPTLIAAALIIGLVGCEKKEQPKAPPPQVGIVTIKKQTVPYTYEAVGQTAGYREIDVRARIEGILLKRVYTEGKPVKEGQTLFQIDPAPFKAALDQALGVQAQAKASLNKATADRDRIAPLFKENAVSKKDFDDANAEYDSAVANLAAATAKVDEARINLGYTNVVAPISGMASKINFSEGSLVSPSANGGLLTTIVQLDPMYANFSFSEAEKLAFQKGSASGRLILPEHSRYKVSLRLADGSIFKHSGVIDFSDSKVDPSTGTIKVRAVIPNPEGDLLPGQFVRVVLDGAQLNQAVLVPQRAVIQFQADKAVLVLNDKDVVEPRVVQLGQERGNDFIVISGLKDGDRVIVDGVLKARPGMPVKPVPAGTAASATAEAR</sequence>
<accession>A0ABQ3H0L8</accession>
<evidence type="ECO:0000259" key="6">
    <source>
        <dbReference type="Pfam" id="PF25944"/>
    </source>
</evidence>
<dbReference type="NCBIfam" id="TIGR01730">
    <property type="entry name" value="RND_mfp"/>
    <property type="match status" value="1"/>
</dbReference>
<dbReference type="Pfam" id="PF25944">
    <property type="entry name" value="Beta-barrel_RND"/>
    <property type="match status" value="1"/>
</dbReference>
<dbReference type="Gene3D" id="1.10.287.470">
    <property type="entry name" value="Helix hairpin bin"/>
    <property type="match status" value="1"/>
</dbReference>
<keyword evidence="3" id="KW-0175">Coiled coil</keyword>
<evidence type="ECO:0000259" key="7">
    <source>
        <dbReference type="Pfam" id="PF25967"/>
    </source>
</evidence>
<feature type="domain" description="Multidrug resistance protein MdtA-like barrel-sandwich hybrid" evidence="5">
    <location>
        <begin position="61"/>
        <end position="198"/>
    </location>
</feature>
<dbReference type="PROSITE" id="PS51257">
    <property type="entry name" value="PROKAR_LIPOPROTEIN"/>
    <property type="match status" value="1"/>
</dbReference>
<feature type="domain" description="Multidrug resistance protein MdtA-like alpha-helical hairpin" evidence="4">
    <location>
        <begin position="102"/>
        <end position="171"/>
    </location>
</feature>
<dbReference type="Gene3D" id="2.40.420.20">
    <property type="match status" value="1"/>
</dbReference>
<evidence type="ECO:0000259" key="5">
    <source>
        <dbReference type="Pfam" id="PF25917"/>
    </source>
</evidence>
<evidence type="ECO:0000256" key="3">
    <source>
        <dbReference type="SAM" id="Coils"/>
    </source>
</evidence>
<evidence type="ECO:0000313" key="8">
    <source>
        <dbReference type="EMBL" id="GHD60473.1"/>
    </source>
</evidence>
<name>A0ABQ3H0L8_9NEIS</name>
<dbReference type="PANTHER" id="PTHR30158">
    <property type="entry name" value="ACRA/E-RELATED COMPONENT OF DRUG EFFLUX TRANSPORTER"/>
    <property type="match status" value="1"/>
</dbReference>
<feature type="coiled-coil region" evidence="3">
    <location>
        <begin position="140"/>
        <end position="167"/>
    </location>
</feature>
<comment type="caution">
    <text evidence="8">The sequence shown here is derived from an EMBL/GenBank/DDBJ whole genome shotgun (WGS) entry which is preliminary data.</text>
</comment>
<organism evidence="8 9">
    <name type="scientific">Jeongeupia chitinilytica</name>
    <dbReference type="NCBI Taxonomy" id="1041641"/>
    <lineage>
        <taxon>Bacteria</taxon>
        <taxon>Pseudomonadati</taxon>
        <taxon>Pseudomonadota</taxon>
        <taxon>Betaproteobacteria</taxon>
        <taxon>Neisseriales</taxon>
        <taxon>Chitinibacteraceae</taxon>
        <taxon>Jeongeupia</taxon>
    </lineage>
</organism>
<dbReference type="Pfam" id="PF25917">
    <property type="entry name" value="BSH_RND"/>
    <property type="match status" value="1"/>
</dbReference>
<dbReference type="RefSeq" id="WP_229797470.1">
    <property type="nucleotide sequence ID" value="NZ_BMYO01000003.1"/>
</dbReference>
<gene>
    <name evidence="8" type="ORF">GCM10007350_13560</name>
</gene>
<reference evidence="9" key="1">
    <citation type="journal article" date="2019" name="Int. J. Syst. Evol. Microbiol.">
        <title>The Global Catalogue of Microorganisms (GCM) 10K type strain sequencing project: providing services to taxonomists for standard genome sequencing and annotation.</title>
        <authorList>
            <consortium name="The Broad Institute Genomics Platform"/>
            <consortium name="The Broad Institute Genome Sequencing Center for Infectious Disease"/>
            <person name="Wu L."/>
            <person name="Ma J."/>
        </authorList>
    </citation>
    <scope>NUCLEOTIDE SEQUENCE [LARGE SCALE GENOMIC DNA]</scope>
    <source>
        <strain evidence="9">KCTC 23701</strain>
    </source>
</reference>
<protein>
    <submittedName>
        <fullName evidence="8">MexE family multidrug efflux RND transporter periplasmic adaptor subunit</fullName>
    </submittedName>
</protein>
<dbReference type="Pfam" id="PF25967">
    <property type="entry name" value="RND-MFP_C"/>
    <property type="match status" value="1"/>
</dbReference>
<feature type="domain" description="Multidrug resistance protein MdtA-like C-terminal permuted SH3" evidence="7">
    <location>
        <begin position="303"/>
        <end position="362"/>
    </location>
</feature>